<keyword evidence="2" id="KW-0378">Hydrolase</keyword>
<dbReference type="GO" id="GO:0005829">
    <property type="term" value="C:cytosol"/>
    <property type="evidence" value="ECO:0007669"/>
    <property type="project" value="TreeGrafter"/>
</dbReference>
<evidence type="ECO:0000259" key="4">
    <source>
        <dbReference type="Pfam" id="PF16325"/>
    </source>
</evidence>
<dbReference type="InterPro" id="IPR051454">
    <property type="entry name" value="RNA/ubiquinone_mod_enzymes"/>
</dbReference>
<evidence type="ECO:0000256" key="2">
    <source>
        <dbReference type="ARBA" id="ARBA00022801"/>
    </source>
</evidence>
<dbReference type="PANTHER" id="PTHR30217:SF6">
    <property type="entry name" value="TRNA HYDROXYLATION PROTEIN P"/>
    <property type="match status" value="1"/>
</dbReference>
<dbReference type="EMBL" id="NQKI01000049">
    <property type="protein sequence ID" value="OZY57545.1"/>
    <property type="molecule type" value="Genomic_DNA"/>
</dbReference>
<sequence length="451" mass="50799">MSLAPPELLAPAGTLKNMRYAFAYGADAVYAGQPRYSLRVRNNEFDHDNLAIGIKEAQAQGKRFYVVVNIAPHNAKLRTFLKDLAPVIAMGPDALIMSDPGLIMLVRQHFPHMPIHLSVQANTVNWASVEFWRQQGLSRIILSRELSLEEIEEIRRQVPDMELEIFVHGALCMAYSGRCLLSGYMNKRDANQGSCTNACRWKYDAAPATENELGTIVNVVDPSVEPTLGIGRPTDEVFLLHETSRPEEPMAAFEDEHGTYIMNSKDLRAVQHVGRLTQMGVHSLKIEGRTKSHFYCARATQVYRKAIDDAVAGREFDRSLMTDLESLAQRGYTEGFLRRHVHDEYQNYLHGSSLSQRQQFVGELTGERRNGMAEVKVKNRFSVGDHLELMTPRGNYHFDLYQLLNTANLPIEVAPGDGHTVYLPIPDQVDLSYALLMRDLTISETIKQAAL</sequence>
<gene>
    <name evidence="5" type="ORF">CJF39_20950</name>
</gene>
<dbReference type="GO" id="GO:0008233">
    <property type="term" value="F:peptidase activity"/>
    <property type="evidence" value="ECO:0007669"/>
    <property type="project" value="UniProtKB-KW"/>
</dbReference>
<dbReference type="PROSITE" id="PS01276">
    <property type="entry name" value="PEPTIDASE_U32"/>
    <property type="match status" value="1"/>
</dbReference>
<comment type="caution">
    <text evidence="5">The sequence shown here is derived from an EMBL/GenBank/DDBJ whole genome shotgun (WGS) entry which is preliminary data.</text>
</comment>
<evidence type="ECO:0000313" key="5">
    <source>
        <dbReference type="EMBL" id="OZY57545.1"/>
    </source>
</evidence>
<dbReference type="GO" id="GO:0006508">
    <property type="term" value="P:proteolysis"/>
    <property type="evidence" value="ECO:0007669"/>
    <property type="project" value="UniProtKB-KW"/>
</dbReference>
<dbReference type="InterPro" id="IPR001539">
    <property type="entry name" value="Peptidase_U32"/>
</dbReference>
<evidence type="ECO:0000256" key="1">
    <source>
        <dbReference type="ARBA" id="ARBA00022670"/>
    </source>
</evidence>
<feature type="domain" description="Peptidase family U32 C-terminal" evidence="4">
    <location>
        <begin position="356"/>
        <end position="438"/>
    </location>
</feature>
<proteinExistence type="inferred from homology"/>
<dbReference type="NCBIfam" id="NF011996">
    <property type="entry name" value="PRK15452.1"/>
    <property type="match status" value="1"/>
</dbReference>
<dbReference type="OrthoDB" id="9807498at2"/>
<dbReference type="InterPro" id="IPR032525">
    <property type="entry name" value="Peptidase_U32_C"/>
</dbReference>
<dbReference type="RefSeq" id="WP_094995143.1">
    <property type="nucleotide sequence ID" value="NZ_NQKI01000049.1"/>
</dbReference>
<dbReference type="AlphaFoldDB" id="A0A266N6W3"/>
<evidence type="ECO:0000256" key="3">
    <source>
        <dbReference type="ARBA" id="ARBA00038374"/>
    </source>
</evidence>
<keyword evidence="1" id="KW-0645">Protease</keyword>
<comment type="similarity">
    <text evidence="3">Belongs to the peptidase U32 family.</text>
</comment>
<dbReference type="Gene3D" id="2.40.30.10">
    <property type="entry name" value="Translation factors"/>
    <property type="match status" value="1"/>
</dbReference>
<accession>A0A266N6W3</accession>
<dbReference type="Proteomes" id="UP000215788">
    <property type="component" value="Unassembled WGS sequence"/>
</dbReference>
<dbReference type="PANTHER" id="PTHR30217">
    <property type="entry name" value="PEPTIDASE U32 FAMILY"/>
    <property type="match status" value="1"/>
</dbReference>
<name>A0A266N6W3_9PSED</name>
<evidence type="ECO:0000313" key="6">
    <source>
        <dbReference type="Proteomes" id="UP000215788"/>
    </source>
</evidence>
<dbReference type="Pfam" id="PF16325">
    <property type="entry name" value="Peptidase_U32_C"/>
    <property type="match status" value="1"/>
</dbReference>
<dbReference type="Pfam" id="PF01136">
    <property type="entry name" value="Peptidase_U32"/>
    <property type="match status" value="1"/>
</dbReference>
<protein>
    <submittedName>
        <fullName evidence="5">U32 family peptidase</fullName>
    </submittedName>
</protein>
<reference evidence="5 6" key="1">
    <citation type="submission" date="2017-08" db="EMBL/GenBank/DDBJ databases">
        <title>Genomic and metabolic characterisation of spoilage-associated Pseudomonas species.</title>
        <authorList>
            <person name="Stanborough T."/>
            <person name="Fegan N."/>
            <person name="Powell S.M."/>
            <person name="Singh T."/>
            <person name="Tamplin M.L."/>
            <person name="Chandry P.S."/>
        </authorList>
    </citation>
    <scope>NUCLEOTIDE SEQUENCE [LARGE SCALE GENOMIC DNA]</scope>
    <source>
        <strain evidence="5 6">L1802</strain>
    </source>
</reference>
<organism evidence="5 6">
    <name type="scientific">Pseudomonas lundensis</name>
    <dbReference type="NCBI Taxonomy" id="86185"/>
    <lineage>
        <taxon>Bacteria</taxon>
        <taxon>Pseudomonadati</taxon>
        <taxon>Pseudomonadota</taxon>
        <taxon>Gammaproteobacteria</taxon>
        <taxon>Pseudomonadales</taxon>
        <taxon>Pseudomonadaceae</taxon>
        <taxon>Pseudomonas</taxon>
    </lineage>
</organism>